<feature type="transmembrane region" description="Helical" evidence="1">
    <location>
        <begin position="6"/>
        <end position="25"/>
    </location>
</feature>
<evidence type="ECO:0000256" key="1">
    <source>
        <dbReference type="SAM" id="Phobius"/>
    </source>
</evidence>
<keyword evidence="1" id="KW-0812">Transmembrane</keyword>
<evidence type="ECO:0000313" key="2">
    <source>
        <dbReference type="EMBL" id="OAB38446.1"/>
    </source>
</evidence>
<organism evidence="2 3">
    <name type="scientific">Paenibacillus glacialis</name>
    <dbReference type="NCBI Taxonomy" id="494026"/>
    <lineage>
        <taxon>Bacteria</taxon>
        <taxon>Bacillati</taxon>
        <taxon>Bacillota</taxon>
        <taxon>Bacilli</taxon>
        <taxon>Bacillales</taxon>
        <taxon>Paenibacillaceae</taxon>
        <taxon>Paenibacillus</taxon>
    </lineage>
</organism>
<gene>
    <name evidence="2" type="ORF">PGLA_20355</name>
</gene>
<name>A0A168HR75_9BACL</name>
<keyword evidence="1" id="KW-1133">Transmembrane helix</keyword>
<protein>
    <recommendedName>
        <fullName evidence="4">F0F1-type ATP synthase</fullName>
    </recommendedName>
</protein>
<dbReference type="EMBL" id="LVJH01000048">
    <property type="protein sequence ID" value="OAB38446.1"/>
    <property type="molecule type" value="Genomic_DNA"/>
</dbReference>
<proteinExistence type="predicted"/>
<comment type="caution">
    <text evidence="2">The sequence shown here is derived from an EMBL/GenBank/DDBJ whole genome shotgun (WGS) entry which is preliminary data.</text>
</comment>
<evidence type="ECO:0008006" key="4">
    <source>
        <dbReference type="Google" id="ProtNLM"/>
    </source>
</evidence>
<dbReference type="STRING" id="494026.PGLA_20355"/>
<keyword evidence="3" id="KW-1185">Reference proteome</keyword>
<reference evidence="2 3" key="1">
    <citation type="submission" date="2016-03" db="EMBL/GenBank/DDBJ databases">
        <title>Draft genome sequence of Paenibacillus glacialis DSM 22343.</title>
        <authorList>
            <person name="Shin S.-K."/>
            <person name="Yi H."/>
        </authorList>
    </citation>
    <scope>NUCLEOTIDE SEQUENCE [LARGE SCALE GENOMIC DNA]</scope>
    <source>
        <strain evidence="2 3">DSM 22343</strain>
    </source>
</reference>
<dbReference type="RefSeq" id="WP_068536362.1">
    <property type="nucleotide sequence ID" value="NZ_LVJH01000048.1"/>
</dbReference>
<dbReference type="OrthoDB" id="1985886at2"/>
<evidence type="ECO:0000313" key="3">
    <source>
        <dbReference type="Proteomes" id="UP000076967"/>
    </source>
</evidence>
<dbReference type="AlphaFoldDB" id="A0A168HR75"/>
<accession>A0A168HR75</accession>
<dbReference type="Proteomes" id="UP000076967">
    <property type="component" value="Unassembled WGS sequence"/>
</dbReference>
<keyword evidence="1" id="KW-0472">Membrane</keyword>
<sequence>MKITNLAILFVCIFFPFFIIMDFHVRDQKTVLTLNDQYTVALRTALQDAGHMLNTNELQELEAGYESSKYFKADKELALDTFYRTLYLNFGMESDPIAQGNLTGYIPAVAVIDYDGYYIYAMTEYRDMNGQLIFKPMWNPKKPYSYSDSYGNSINFTLDNYVHAYDSGTRTWSEGFQEDIQQDVQNHISQIRIPLMMDSVSFDQVRRSTIVKRIQEDLAYFINKHNEYATRYGINYTFKLPQIPQEEWTNSIDDIGMMAFIQGIPVGDQFYNNYAFGGGRLVKKTFIKGAVNEKGIKVYYKDTCSYPYPLEETFGSEKDAARAGYFPKECVNGQ</sequence>